<gene>
    <name evidence="1" type="ORF">X975_17572</name>
</gene>
<sequence>MLVCMQVGTAVLLNGDMIGQIECVGINDVKEMADATTLIKLQHPDL</sequence>
<evidence type="ECO:0000313" key="1">
    <source>
        <dbReference type="EMBL" id="KFM80804.1"/>
    </source>
</evidence>
<dbReference type="Proteomes" id="UP000054359">
    <property type="component" value="Unassembled WGS sequence"/>
</dbReference>
<organism evidence="1 2">
    <name type="scientific">Stegodyphus mimosarum</name>
    <name type="common">African social velvet spider</name>
    <dbReference type="NCBI Taxonomy" id="407821"/>
    <lineage>
        <taxon>Eukaryota</taxon>
        <taxon>Metazoa</taxon>
        <taxon>Ecdysozoa</taxon>
        <taxon>Arthropoda</taxon>
        <taxon>Chelicerata</taxon>
        <taxon>Arachnida</taxon>
        <taxon>Araneae</taxon>
        <taxon>Araneomorphae</taxon>
        <taxon>Entelegynae</taxon>
        <taxon>Eresoidea</taxon>
        <taxon>Eresidae</taxon>
        <taxon>Stegodyphus</taxon>
    </lineage>
</organism>
<dbReference type="AlphaFoldDB" id="A0A087UTW5"/>
<reference evidence="1 2" key="1">
    <citation type="submission" date="2013-11" db="EMBL/GenBank/DDBJ databases">
        <title>Genome sequencing of Stegodyphus mimosarum.</title>
        <authorList>
            <person name="Bechsgaard J."/>
        </authorList>
    </citation>
    <scope>NUCLEOTIDE SEQUENCE [LARGE SCALE GENOMIC DNA]</scope>
</reference>
<keyword evidence="2" id="KW-1185">Reference proteome</keyword>
<dbReference type="EMBL" id="KK121588">
    <property type="protein sequence ID" value="KFM80804.1"/>
    <property type="molecule type" value="Genomic_DNA"/>
</dbReference>
<feature type="non-terminal residue" evidence="1">
    <location>
        <position position="46"/>
    </location>
</feature>
<accession>A0A087UTW5</accession>
<protein>
    <submittedName>
        <fullName evidence="1">Uncharacterized protein</fullName>
    </submittedName>
</protein>
<evidence type="ECO:0000313" key="2">
    <source>
        <dbReference type="Proteomes" id="UP000054359"/>
    </source>
</evidence>
<proteinExistence type="predicted"/>
<name>A0A087UTW5_STEMI</name>